<comment type="caution">
    <text evidence="2">The sequence shown here is derived from an EMBL/GenBank/DDBJ whole genome shotgun (WGS) entry which is preliminary data.</text>
</comment>
<name>A0A1E5VNN0_9POAL</name>
<dbReference type="PANTHER" id="PTHR33074:SF96">
    <property type="entry name" value="EXPRESSED PROTEIN"/>
    <property type="match status" value="1"/>
</dbReference>
<gene>
    <name evidence="2" type="ORF">BAE44_0012299</name>
</gene>
<dbReference type="InterPro" id="IPR011676">
    <property type="entry name" value="DUF1618"/>
</dbReference>
<organism evidence="2 3">
    <name type="scientific">Dichanthelium oligosanthes</name>
    <dbReference type="NCBI Taxonomy" id="888268"/>
    <lineage>
        <taxon>Eukaryota</taxon>
        <taxon>Viridiplantae</taxon>
        <taxon>Streptophyta</taxon>
        <taxon>Embryophyta</taxon>
        <taxon>Tracheophyta</taxon>
        <taxon>Spermatophyta</taxon>
        <taxon>Magnoliopsida</taxon>
        <taxon>Liliopsida</taxon>
        <taxon>Poales</taxon>
        <taxon>Poaceae</taxon>
        <taxon>PACMAD clade</taxon>
        <taxon>Panicoideae</taxon>
        <taxon>Panicodae</taxon>
        <taxon>Paniceae</taxon>
        <taxon>Dichantheliinae</taxon>
        <taxon>Dichanthelium</taxon>
    </lineage>
</organism>
<accession>A0A1E5VNN0</accession>
<evidence type="ECO:0000313" key="3">
    <source>
        <dbReference type="Proteomes" id="UP000095767"/>
    </source>
</evidence>
<dbReference type="Pfam" id="PF07762">
    <property type="entry name" value="DUF1618"/>
    <property type="match status" value="1"/>
</dbReference>
<protein>
    <recommendedName>
        <fullName evidence="1">DUF1618 domain-containing protein</fullName>
    </recommendedName>
</protein>
<dbReference type="PANTHER" id="PTHR33074">
    <property type="entry name" value="EXPRESSED PROTEIN-RELATED"/>
    <property type="match status" value="1"/>
</dbReference>
<evidence type="ECO:0000259" key="1">
    <source>
        <dbReference type="Pfam" id="PF07762"/>
    </source>
</evidence>
<dbReference type="AlphaFoldDB" id="A0A1E5VNN0"/>
<dbReference type="Proteomes" id="UP000095767">
    <property type="component" value="Unassembled WGS sequence"/>
</dbReference>
<reference evidence="2 3" key="1">
    <citation type="submission" date="2016-09" db="EMBL/GenBank/DDBJ databases">
        <title>The draft genome of Dichanthelium oligosanthes: A C3 panicoid grass species.</title>
        <authorList>
            <person name="Studer A.J."/>
            <person name="Schnable J.C."/>
            <person name="Brutnell T.P."/>
        </authorList>
    </citation>
    <scope>NUCLEOTIDE SEQUENCE [LARGE SCALE GENOMIC DNA]</scope>
    <source>
        <strain evidence="3">cv. Kellogg 1175</strain>
        <tissue evidence="2">Leaf</tissue>
    </source>
</reference>
<dbReference type="EMBL" id="LWDX02034085">
    <property type="protein sequence ID" value="OEL26682.1"/>
    <property type="molecule type" value="Genomic_DNA"/>
</dbReference>
<sequence>MMDYVVYSAAAAGAGAAPSLRLLSIEEVQARVTAEGHRDFVQVLRRMDALDTARRTSPWRSSRSTRACQRRCSVCSSTHPRPATSGLGILFCDVFAEIPELSYLELPAKIPGLRGNHHGRGWLQAYQTLGVTKGDIIKFITVIRANGLVIESYNPAQQFTITYWTLKTTAMNSMAWDKDYEVTSGQLWATDDFAHIPRSFPLYPIISMDDPNVVCFVMRQKGKVQKGDRYNYGEVQMVAIDMINLNLKSNALYTKYDENLSRDDAELYERKSWFFESFLSSELPIHLNVQHDTR</sequence>
<dbReference type="OrthoDB" id="693343at2759"/>
<evidence type="ECO:0000313" key="2">
    <source>
        <dbReference type="EMBL" id="OEL26682.1"/>
    </source>
</evidence>
<proteinExistence type="predicted"/>
<keyword evidence="3" id="KW-1185">Reference proteome</keyword>
<feature type="domain" description="DUF1618" evidence="1">
    <location>
        <begin position="88"/>
        <end position="215"/>
    </location>
</feature>